<sequence length="394" mass="43021">MPPLTRQRTPQSLHSEWSRSSLGATISIHALAKPLMKVMYHSAVLNLIKGQQGIPLSAETMEIYESYLSWKYVAETTKTLILREIYQRALVEGEAHVVSDFVLSYDGLLESTDLAVRRWATWILAWLAFHSSTREAVVAVQPCVRLSVALLNGGDHPDVIQGACYALYGISLDLDGARAVVEAGALEYFTELLESQDSEVQKHTCRNLGQVASYSSTRRAVIAAKPCARLVALLDFSGGNVDVFGGTLYALIQISRDLDGAKAVLEAGALEFLPRLLESYDPRVRRDCCWTLAWLASYSLTRRAVIAAEPCARLVALLRDGYVDVIDGACSALLQISRSPDGAGAVVAVGMLDFIPELLESANTDVGRWASCIIAELAFHPSRRGTVNSRSSVY</sequence>
<gene>
    <name evidence="1" type="ORF">C8F04DRAFT_1310454</name>
</gene>
<dbReference type="InterPro" id="IPR016024">
    <property type="entry name" value="ARM-type_fold"/>
</dbReference>
<dbReference type="PANTHER" id="PTHR15599">
    <property type="entry name" value="RTDR1"/>
    <property type="match status" value="1"/>
</dbReference>
<proteinExistence type="predicted"/>
<dbReference type="Proteomes" id="UP001218188">
    <property type="component" value="Unassembled WGS sequence"/>
</dbReference>
<comment type="caution">
    <text evidence="1">The sequence shown here is derived from an EMBL/GenBank/DDBJ whole genome shotgun (WGS) entry which is preliminary data.</text>
</comment>
<accession>A0AAD6S7R0</accession>
<evidence type="ECO:0000313" key="2">
    <source>
        <dbReference type="Proteomes" id="UP001218188"/>
    </source>
</evidence>
<name>A0AAD6S7R0_9AGAR</name>
<dbReference type="InterPro" id="IPR011989">
    <property type="entry name" value="ARM-like"/>
</dbReference>
<dbReference type="EMBL" id="JARJCM010000205">
    <property type="protein sequence ID" value="KAJ7022681.1"/>
    <property type="molecule type" value="Genomic_DNA"/>
</dbReference>
<dbReference type="AlphaFoldDB" id="A0AAD6S7R0"/>
<dbReference type="Gene3D" id="1.25.10.10">
    <property type="entry name" value="Leucine-rich Repeat Variant"/>
    <property type="match status" value="2"/>
</dbReference>
<evidence type="ECO:0000313" key="1">
    <source>
        <dbReference type="EMBL" id="KAJ7022681.1"/>
    </source>
</evidence>
<dbReference type="PANTHER" id="PTHR15599:SF1">
    <property type="entry name" value="RADIAL SPOKE HEAD 14 HOMOLOG"/>
    <property type="match status" value="1"/>
</dbReference>
<keyword evidence="2" id="KW-1185">Reference proteome</keyword>
<dbReference type="Pfam" id="PF00514">
    <property type="entry name" value="Arm"/>
    <property type="match status" value="1"/>
</dbReference>
<dbReference type="SUPFAM" id="SSF48371">
    <property type="entry name" value="ARM repeat"/>
    <property type="match status" value="1"/>
</dbReference>
<organism evidence="1 2">
    <name type="scientific">Mycena alexandri</name>
    <dbReference type="NCBI Taxonomy" id="1745969"/>
    <lineage>
        <taxon>Eukaryota</taxon>
        <taxon>Fungi</taxon>
        <taxon>Dikarya</taxon>
        <taxon>Basidiomycota</taxon>
        <taxon>Agaricomycotina</taxon>
        <taxon>Agaricomycetes</taxon>
        <taxon>Agaricomycetidae</taxon>
        <taxon>Agaricales</taxon>
        <taxon>Marasmiineae</taxon>
        <taxon>Mycenaceae</taxon>
        <taxon>Mycena</taxon>
    </lineage>
</organism>
<dbReference type="SMART" id="SM00185">
    <property type="entry name" value="ARM"/>
    <property type="match status" value="6"/>
</dbReference>
<reference evidence="1" key="1">
    <citation type="submission" date="2023-03" db="EMBL/GenBank/DDBJ databases">
        <title>Massive genome expansion in bonnet fungi (Mycena s.s.) driven by repeated elements and novel gene families across ecological guilds.</title>
        <authorList>
            <consortium name="Lawrence Berkeley National Laboratory"/>
            <person name="Harder C.B."/>
            <person name="Miyauchi S."/>
            <person name="Viragh M."/>
            <person name="Kuo A."/>
            <person name="Thoen E."/>
            <person name="Andreopoulos B."/>
            <person name="Lu D."/>
            <person name="Skrede I."/>
            <person name="Drula E."/>
            <person name="Henrissat B."/>
            <person name="Morin E."/>
            <person name="Kohler A."/>
            <person name="Barry K."/>
            <person name="LaButti K."/>
            <person name="Morin E."/>
            <person name="Salamov A."/>
            <person name="Lipzen A."/>
            <person name="Mereny Z."/>
            <person name="Hegedus B."/>
            <person name="Baldrian P."/>
            <person name="Stursova M."/>
            <person name="Weitz H."/>
            <person name="Taylor A."/>
            <person name="Grigoriev I.V."/>
            <person name="Nagy L.G."/>
            <person name="Martin F."/>
            <person name="Kauserud H."/>
        </authorList>
    </citation>
    <scope>NUCLEOTIDE SEQUENCE</scope>
    <source>
        <strain evidence="1">CBHHK200</strain>
    </source>
</reference>
<dbReference type="InterPro" id="IPR042856">
    <property type="entry name" value="RSP14"/>
</dbReference>
<dbReference type="InterPro" id="IPR000225">
    <property type="entry name" value="Armadillo"/>
</dbReference>
<protein>
    <submittedName>
        <fullName evidence="1">Armadillo-type protein</fullName>
    </submittedName>
</protein>